<proteinExistence type="predicted"/>
<dbReference type="AlphaFoldDB" id="A0A411YBZ9"/>
<name>A0A411YBZ9_9ACTN</name>
<dbReference type="KEGG" id="erz:ER308_03475"/>
<dbReference type="InterPro" id="IPR001466">
    <property type="entry name" value="Beta-lactam-related"/>
</dbReference>
<keyword evidence="5" id="KW-1185">Reference proteome</keyword>
<feature type="region of interest" description="Disordered" evidence="2">
    <location>
        <begin position="564"/>
        <end position="590"/>
    </location>
</feature>
<evidence type="ECO:0000313" key="5">
    <source>
        <dbReference type="Proteomes" id="UP000291469"/>
    </source>
</evidence>
<dbReference type="Pfam" id="PF00144">
    <property type="entry name" value="Beta-lactamase"/>
    <property type="match status" value="1"/>
</dbReference>
<protein>
    <submittedName>
        <fullName evidence="4">Class A beta-lactamase-related serine hydrolase</fullName>
    </submittedName>
</protein>
<organism evidence="4 5">
    <name type="scientific">Egibacter rhizosphaerae</name>
    <dbReference type="NCBI Taxonomy" id="1670831"/>
    <lineage>
        <taxon>Bacteria</taxon>
        <taxon>Bacillati</taxon>
        <taxon>Actinomycetota</taxon>
        <taxon>Nitriliruptoria</taxon>
        <taxon>Egibacterales</taxon>
        <taxon>Egibacteraceae</taxon>
        <taxon>Egibacter</taxon>
    </lineage>
</organism>
<dbReference type="OrthoDB" id="9809635at2"/>
<dbReference type="RefSeq" id="WP_131153703.1">
    <property type="nucleotide sequence ID" value="NZ_CP036402.1"/>
</dbReference>
<dbReference type="PANTHER" id="PTHR43283:SF11">
    <property type="entry name" value="BETA-LACTAMASE-RELATED DOMAIN-CONTAINING PROTEIN"/>
    <property type="match status" value="1"/>
</dbReference>
<dbReference type="PANTHER" id="PTHR43283">
    <property type="entry name" value="BETA-LACTAMASE-RELATED"/>
    <property type="match status" value="1"/>
</dbReference>
<dbReference type="GO" id="GO:0016787">
    <property type="term" value="F:hydrolase activity"/>
    <property type="evidence" value="ECO:0007669"/>
    <property type="project" value="UniProtKB-KW"/>
</dbReference>
<dbReference type="InterPro" id="IPR050789">
    <property type="entry name" value="Diverse_Enzym_Activities"/>
</dbReference>
<dbReference type="EMBL" id="CP036402">
    <property type="protein sequence ID" value="QBI18705.1"/>
    <property type="molecule type" value="Genomic_DNA"/>
</dbReference>
<dbReference type="Pfam" id="PF20773">
    <property type="entry name" value="InhA-like_MAM"/>
    <property type="match status" value="1"/>
</dbReference>
<feature type="region of interest" description="Disordered" evidence="2">
    <location>
        <begin position="493"/>
        <end position="515"/>
    </location>
</feature>
<dbReference type="Gene3D" id="3.40.710.10">
    <property type="entry name" value="DD-peptidase/beta-lactamase superfamily"/>
    <property type="match status" value="1"/>
</dbReference>
<keyword evidence="1 4" id="KW-0378">Hydrolase</keyword>
<dbReference type="SUPFAM" id="SSF56601">
    <property type="entry name" value="beta-lactamase/transpeptidase-like"/>
    <property type="match status" value="1"/>
</dbReference>
<feature type="compositionally biased region" description="Basic and acidic residues" evidence="2">
    <location>
        <begin position="573"/>
        <end position="590"/>
    </location>
</feature>
<sequence length="590" mass="63412">MRSRPDGKVQTTTHFVLVSALMLTLAMGLTLARGSASDATAQDGADDPWDRAQEPVRSLRWGEPHQADLVAEHLDGAGAAIAAGTRSEPLAYPGGVGVVARNGVVALQEAHGKAVRFGDDPPTELPEDEQRDMTEDTIVDLASLTKLFTGIAVMQLVEEGALELDQPVAEVLPEFAEGGKDEVTVRHLLTHTGGLPAWLPLWSQYDSPDERMEAALTAEATAEPGTARTYSDLGFIALGALIEEETGQPLDRVIEERITSPLGMDDTGFNPDAELIDRIAATEHQPLAERGVVHGEVHDENAWSLGGVAGHAGLFSTAEDLAALAQTLLNGGRYADARILEASTVQTMMSEQLADIGEPGQALAFERGQRWLQDAMWSPDTVSHTGFTGTSLVIDPHADAFAVLVTNRVHPSRDGPSINPQRREFARAAARAVPVAPQTQNEAWYAGLGPEIDATLEVPLDLPEQGEATLDLDLWFELPDDGELRVEARSDGEWEPLPGTLRSGDAERSSDGVVEGSGERRWWDATFDLDAHRGATDLRLTMSADALAAGRGVYVDRARVDGPSGGPIFNDQNPHDQSRWEADGWIRASE</sequence>
<gene>
    <name evidence="4" type="ORF">ER308_03475</name>
</gene>
<evidence type="ECO:0000259" key="3">
    <source>
        <dbReference type="Pfam" id="PF00144"/>
    </source>
</evidence>
<evidence type="ECO:0000256" key="2">
    <source>
        <dbReference type="SAM" id="MobiDB-lite"/>
    </source>
</evidence>
<evidence type="ECO:0000256" key="1">
    <source>
        <dbReference type="ARBA" id="ARBA00022801"/>
    </source>
</evidence>
<dbReference type="Proteomes" id="UP000291469">
    <property type="component" value="Chromosome"/>
</dbReference>
<dbReference type="InterPro" id="IPR012338">
    <property type="entry name" value="Beta-lactam/transpept-like"/>
</dbReference>
<reference evidence="4 5" key="1">
    <citation type="submission" date="2019-01" db="EMBL/GenBank/DDBJ databases">
        <title>Egibacter rhizosphaerae EGI 80759T.</title>
        <authorList>
            <person name="Chen D.-D."/>
            <person name="Tian Y."/>
            <person name="Jiao J.-Y."/>
            <person name="Zhang X.-T."/>
            <person name="Zhang Y.-G."/>
            <person name="Zhang Y."/>
            <person name="Xiao M."/>
            <person name="Shu W.-S."/>
            <person name="Li W.-J."/>
        </authorList>
    </citation>
    <scope>NUCLEOTIDE SEQUENCE [LARGE SCALE GENOMIC DNA]</scope>
    <source>
        <strain evidence="4 5">EGI 80759</strain>
    </source>
</reference>
<accession>A0A411YBZ9</accession>
<feature type="domain" description="Beta-lactamase-related" evidence="3">
    <location>
        <begin position="92"/>
        <end position="425"/>
    </location>
</feature>
<evidence type="ECO:0000313" key="4">
    <source>
        <dbReference type="EMBL" id="QBI18705.1"/>
    </source>
</evidence>